<dbReference type="OrthoDB" id="10643121at2759"/>
<feature type="compositionally biased region" description="Basic residues" evidence="1">
    <location>
        <begin position="29"/>
        <end position="60"/>
    </location>
</feature>
<evidence type="ECO:0000313" key="4">
    <source>
        <dbReference type="WBParaSite" id="HPLM_0001694401-mRNA-1"/>
    </source>
</evidence>
<evidence type="ECO:0000256" key="1">
    <source>
        <dbReference type="SAM" id="MobiDB-lite"/>
    </source>
</evidence>
<reference evidence="4" key="1">
    <citation type="submission" date="2017-02" db="UniProtKB">
        <authorList>
            <consortium name="WormBaseParasite"/>
        </authorList>
    </citation>
    <scope>IDENTIFICATION</scope>
</reference>
<dbReference type="Proteomes" id="UP000268014">
    <property type="component" value="Unassembled WGS sequence"/>
</dbReference>
<sequence length="113" mass="12893">MNHFWLFQIRRFCTLFYVHTGAGRNSAKPSKRKGQGKKTKISKGKGKSKSKEKTKVKRKSKEKEKSKATEKEKEKGKSEAQGTDEPLQLTIRIPTQYDKIVIDAAAQEAQVRI</sequence>
<feature type="region of interest" description="Disordered" evidence="1">
    <location>
        <begin position="22"/>
        <end position="88"/>
    </location>
</feature>
<name>A0A0N4WYJ0_HAEPC</name>
<feature type="compositionally biased region" description="Basic and acidic residues" evidence="1">
    <location>
        <begin position="61"/>
        <end position="78"/>
    </location>
</feature>
<evidence type="ECO:0000313" key="2">
    <source>
        <dbReference type="EMBL" id="VDO62519.1"/>
    </source>
</evidence>
<accession>A0A0N4WYJ0</accession>
<keyword evidence="3" id="KW-1185">Reference proteome</keyword>
<organism evidence="4">
    <name type="scientific">Haemonchus placei</name>
    <name type="common">Barber's pole worm</name>
    <dbReference type="NCBI Taxonomy" id="6290"/>
    <lineage>
        <taxon>Eukaryota</taxon>
        <taxon>Metazoa</taxon>
        <taxon>Ecdysozoa</taxon>
        <taxon>Nematoda</taxon>
        <taxon>Chromadorea</taxon>
        <taxon>Rhabditida</taxon>
        <taxon>Rhabditina</taxon>
        <taxon>Rhabditomorpha</taxon>
        <taxon>Strongyloidea</taxon>
        <taxon>Trichostrongylidae</taxon>
        <taxon>Haemonchus</taxon>
    </lineage>
</organism>
<dbReference type="EMBL" id="UZAF01019671">
    <property type="protein sequence ID" value="VDO62519.1"/>
    <property type="molecule type" value="Genomic_DNA"/>
</dbReference>
<dbReference type="WBParaSite" id="HPLM_0001694401-mRNA-1">
    <property type="protein sequence ID" value="HPLM_0001694401-mRNA-1"/>
    <property type="gene ID" value="HPLM_0001694401"/>
</dbReference>
<dbReference type="AlphaFoldDB" id="A0A0N4WYJ0"/>
<reference evidence="2 3" key="2">
    <citation type="submission" date="2018-11" db="EMBL/GenBank/DDBJ databases">
        <authorList>
            <consortium name="Pathogen Informatics"/>
        </authorList>
    </citation>
    <scope>NUCLEOTIDE SEQUENCE [LARGE SCALE GENOMIC DNA]</scope>
    <source>
        <strain evidence="2 3">MHpl1</strain>
    </source>
</reference>
<gene>
    <name evidence="2" type="ORF">HPLM_LOCUS16936</name>
</gene>
<protein>
    <submittedName>
        <fullName evidence="2 4">Uncharacterized protein</fullName>
    </submittedName>
</protein>
<evidence type="ECO:0000313" key="3">
    <source>
        <dbReference type="Proteomes" id="UP000268014"/>
    </source>
</evidence>
<proteinExistence type="predicted"/>